<dbReference type="PROSITE" id="PS00284">
    <property type="entry name" value="SERPIN"/>
    <property type="match status" value="1"/>
</dbReference>
<dbReference type="InterPro" id="IPR000215">
    <property type="entry name" value="Serpin_fam"/>
</dbReference>
<dbReference type="InterPro" id="IPR042178">
    <property type="entry name" value="Serpin_sf_1"/>
</dbReference>
<name>A0A494YAM3_9BACL</name>
<gene>
    <name evidence="3" type="ORF">D7Z26_03005</name>
</gene>
<comment type="similarity">
    <text evidence="1">Belongs to the serpin family.</text>
</comment>
<dbReference type="InterPro" id="IPR023795">
    <property type="entry name" value="Serpin_CS"/>
</dbReference>
<dbReference type="EMBL" id="RBZM01000002">
    <property type="protein sequence ID" value="RKP56972.1"/>
    <property type="molecule type" value="Genomic_DNA"/>
</dbReference>
<evidence type="ECO:0000256" key="1">
    <source>
        <dbReference type="RuleBase" id="RU000411"/>
    </source>
</evidence>
<dbReference type="Gene3D" id="3.30.497.10">
    <property type="entry name" value="Antithrombin, subunit I, domain 2"/>
    <property type="match status" value="1"/>
</dbReference>
<dbReference type="SMART" id="SM00093">
    <property type="entry name" value="SERPIN"/>
    <property type="match status" value="1"/>
</dbReference>
<dbReference type="RefSeq" id="WP_120974588.1">
    <property type="nucleotide sequence ID" value="NZ_RBZM01000002.1"/>
</dbReference>
<dbReference type="Proteomes" id="UP000282076">
    <property type="component" value="Unassembled WGS sequence"/>
</dbReference>
<dbReference type="GO" id="GO:0004867">
    <property type="term" value="F:serine-type endopeptidase inhibitor activity"/>
    <property type="evidence" value="ECO:0007669"/>
    <property type="project" value="InterPro"/>
</dbReference>
<proteinExistence type="inferred from homology"/>
<dbReference type="CDD" id="cd19588">
    <property type="entry name" value="serpin_miropin-like"/>
    <property type="match status" value="1"/>
</dbReference>
<accession>A0A494YAM3</accession>
<dbReference type="PANTHER" id="PTHR11461">
    <property type="entry name" value="SERINE PROTEASE INHIBITOR, SERPIN"/>
    <property type="match status" value="1"/>
</dbReference>
<organism evidence="3 4">
    <name type="scientific">Cohnella endophytica</name>
    <dbReference type="NCBI Taxonomy" id="2419778"/>
    <lineage>
        <taxon>Bacteria</taxon>
        <taxon>Bacillati</taxon>
        <taxon>Bacillota</taxon>
        <taxon>Bacilli</taxon>
        <taxon>Bacillales</taxon>
        <taxon>Paenibacillaceae</taxon>
        <taxon>Cohnella</taxon>
    </lineage>
</organism>
<protein>
    <submittedName>
        <fullName evidence="3">Serpin family protein</fullName>
    </submittedName>
</protein>
<dbReference type="InterPro" id="IPR042185">
    <property type="entry name" value="Serpin_sf_2"/>
</dbReference>
<comment type="caution">
    <text evidence="3">The sequence shown here is derived from an EMBL/GenBank/DDBJ whole genome shotgun (WGS) entry which is preliminary data.</text>
</comment>
<evidence type="ECO:0000313" key="3">
    <source>
        <dbReference type="EMBL" id="RKP56972.1"/>
    </source>
</evidence>
<feature type="domain" description="Serpin" evidence="2">
    <location>
        <begin position="53"/>
        <end position="416"/>
    </location>
</feature>
<dbReference type="OrthoDB" id="9764871at2"/>
<dbReference type="InterPro" id="IPR036186">
    <property type="entry name" value="Serpin_sf"/>
</dbReference>
<dbReference type="PANTHER" id="PTHR11461:SF211">
    <property type="entry name" value="GH10112P-RELATED"/>
    <property type="match status" value="1"/>
</dbReference>
<dbReference type="GO" id="GO:0005615">
    <property type="term" value="C:extracellular space"/>
    <property type="evidence" value="ECO:0007669"/>
    <property type="project" value="InterPro"/>
</dbReference>
<evidence type="ECO:0000259" key="2">
    <source>
        <dbReference type="SMART" id="SM00093"/>
    </source>
</evidence>
<dbReference type="Pfam" id="PF00079">
    <property type="entry name" value="Serpin"/>
    <property type="match status" value="1"/>
</dbReference>
<evidence type="ECO:0000313" key="4">
    <source>
        <dbReference type="Proteomes" id="UP000282076"/>
    </source>
</evidence>
<dbReference type="InterPro" id="IPR023796">
    <property type="entry name" value="Serpin_dom"/>
</dbReference>
<keyword evidence="4" id="KW-1185">Reference proteome</keyword>
<dbReference type="Gene3D" id="2.30.39.10">
    <property type="entry name" value="Alpha-1-antitrypsin, domain 1"/>
    <property type="match status" value="1"/>
</dbReference>
<dbReference type="AlphaFoldDB" id="A0A494YAM3"/>
<reference evidence="3 4" key="1">
    <citation type="submission" date="2018-10" db="EMBL/GenBank/DDBJ databases">
        <title>Cohnella sp. M2MS4P-1, whole genome shotgun sequence.</title>
        <authorList>
            <person name="Tuo L."/>
        </authorList>
    </citation>
    <scope>NUCLEOTIDE SEQUENCE [LARGE SCALE GENOMIC DNA]</scope>
    <source>
        <strain evidence="3 4">M2MS4P-1</strain>
    </source>
</reference>
<dbReference type="SUPFAM" id="SSF56574">
    <property type="entry name" value="Serpins"/>
    <property type="match status" value="1"/>
</dbReference>
<sequence>MRRTVCGLGIAVLFIGLCSGCGNEEKESIRAESRISPREVDKRVVEASNRFGLALFGDMSRKSPDRNVFLSPISVSAALALMANGASGTTESELKSTLGIEKLTNAEVGSDYRVLLDRLTYPSDEKVRKNFASSLWMRSGMPFDKEFVRGSQVDYAADTFAFGDDDEVTIKKMNDWVEKHTGGKIKEVMKEINGNAVLYVLNTIDFEGAWMEPFTPASTNRARFHVTGKADEDVFVQMMSKGGMYEYAKKSDFEGVRIPIGKQGSAYLAVLLPDESVGALSRLQAKLAAEPTLLTEPYEWRHGTLDLPRVSFNYSESLKESLMTLGMKDAFDPDKANFNRIVRNPDNLFIGKIEHFSSLVIDEQGVQAAAATKIEMLTGSAEPHDSFHITIDRPFVVAIVDTETKAVLFIGTVISPNMSSNK</sequence>